<sequence>MVHTRFEIMLHVTTVVLWQSLLVSPQASCNFRFSCIMLLIAHEENSSFRSSNILEL</sequence>
<gene>
    <name evidence="2" type="ORF">KC19_9G105800</name>
</gene>
<feature type="chain" id="PRO_5035892095" evidence="1">
    <location>
        <begin position="19"/>
        <end position="56"/>
    </location>
</feature>
<keyword evidence="3" id="KW-1185">Reference proteome</keyword>
<dbReference type="AlphaFoldDB" id="A0A8T0GQQ9"/>
<reference evidence="2" key="1">
    <citation type="submission" date="2020-06" db="EMBL/GenBank/DDBJ databases">
        <title>WGS assembly of Ceratodon purpureus strain R40.</title>
        <authorList>
            <person name="Carey S.B."/>
            <person name="Jenkins J."/>
            <person name="Shu S."/>
            <person name="Lovell J.T."/>
            <person name="Sreedasyam A."/>
            <person name="Maumus F."/>
            <person name="Tiley G.P."/>
            <person name="Fernandez-Pozo N."/>
            <person name="Barry K."/>
            <person name="Chen C."/>
            <person name="Wang M."/>
            <person name="Lipzen A."/>
            <person name="Daum C."/>
            <person name="Saski C.A."/>
            <person name="Payton A.C."/>
            <person name="Mcbreen J.C."/>
            <person name="Conrad R.E."/>
            <person name="Kollar L.M."/>
            <person name="Olsson S."/>
            <person name="Huttunen S."/>
            <person name="Landis J.B."/>
            <person name="Wickett N.J."/>
            <person name="Johnson M.G."/>
            <person name="Rensing S.A."/>
            <person name="Grimwood J."/>
            <person name="Schmutz J."/>
            <person name="Mcdaniel S.F."/>
        </authorList>
    </citation>
    <scope>NUCLEOTIDE SEQUENCE</scope>
    <source>
        <strain evidence="2">R40</strain>
    </source>
</reference>
<evidence type="ECO:0000256" key="1">
    <source>
        <dbReference type="SAM" id="SignalP"/>
    </source>
</evidence>
<dbReference type="EMBL" id="CM026430">
    <property type="protein sequence ID" value="KAG0561951.1"/>
    <property type="molecule type" value="Genomic_DNA"/>
</dbReference>
<evidence type="ECO:0000313" key="3">
    <source>
        <dbReference type="Proteomes" id="UP000822688"/>
    </source>
</evidence>
<proteinExistence type="predicted"/>
<protein>
    <submittedName>
        <fullName evidence="2">Uncharacterized protein</fullName>
    </submittedName>
</protein>
<organism evidence="2 3">
    <name type="scientific">Ceratodon purpureus</name>
    <name type="common">Fire moss</name>
    <name type="synonym">Dicranum purpureum</name>
    <dbReference type="NCBI Taxonomy" id="3225"/>
    <lineage>
        <taxon>Eukaryota</taxon>
        <taxon>Viridiplantae</taxon>
        <taxon>Streptophyta</taxon>
        <taxon>Embryophyta</taxon>
        <taxon>Bryophyta</taxon>
        <taxon>Bryophytina</taxon>
        <taxon>Bryopsida</taxon>
        <taxon>Dicranidae</taxon>
        <taxon>Pseudoditrichales</taxon>
        <taxon>Ditrichaceae</taxon>
        <taxon>Ceratodon</taxon>
    </lineage>
</organism>
<accession>A0A8T0GQQ9</accession>
<comment type="caution">
    <text evidence="2">The sequence shown here is derived from an EMBL/GenBank/DDBJ whole genome shotgun (WGS) entry which is preliminary data.</text>
</comment>
<name>A0A8T0GQQ9_CERPU</name>
<keyword evidence="1" id="KW-0732">Signal</keyword>
<dbReference type="Proteomes" id="UP000822688">
    <property type="component" value="Chromosome 9"/>
</dbReference>
<feature type="signal peptide" evidence="1">
    <location>
        <begin position="1"/>
        <end position="18"/>
    </location>
</feature>
<evidence type="ECO:0000313" key="2">
    <source>
        <dbReference type="EMBL" id="KAG0561951.1"/>
    </source>
</evidence>